<keyword evidence="12" id="KW-1185">Reference proteome</keyword>
<gene>
    <name evidence="11" type="ORF">GALMADRAFT_828512</name>
</gene>
<proteinExistence type="inferred from homology"/>
<dbReference type="GO" id="GO:0005789">
    <property type="term" value="C:endoplasmic reticulum membrane"/>
    <property type="evidence" value="ECO:0007669"/>
    <property type="project" value="TreeGrafter"/>
</dbReference>
<keyword evidence="8" id="KW-1133">Transmembrane helix</keyword>
<dbReference type="InterPro" id="IPR019623">
    <property type="entry name" value="Rot1"/>
</dbReference>
<dbReference type="EMBL" id="KL142369">
    <property type="protein sequence ID" value="KDR82527.1"/>
    <property type="molecule type" value="Genomic_DNA"/>
</dbReference>
<evidence type="ECO:0000313" key="11">
    <source>
        <dbReference type="EMBL" id="KDR82527.1"/>
    </source>
</evidence>
<dbReference type="STRING" id="685588.A0A067TJN6"/>
<evidence type="ECO:0000256" key="10">
    <source>
        <dbReference type="SAM" id="SignalP"/>
    </source>
</evidence>
<keyword evidence="6 10" id="KW-0732">Signal</keyword>
<evidence type="ECO:0000256" key="4">
    <source>
        <dbReference type="ARBA" id="ARBA00017291"/>
    </source>
</evidence>
<keyword evidence="7" id="KW-0256">Endoplasmic reticulum</keyword>
<dbReference type="GO" id="GO:0051082">
    <property type="term" value="F:unfolded protein binding"/>
    <property type="evidence" value="ECO:0007669"/>
    <property type="project" value="TreeGrafter"/>
</dbReference>
<keyword evidence="5" id="KW-0812">Transmembrane</keyword>
<evidence type="ECO:0000256" key="1">
    <source>
        <dbReference type="ARBA" id="ARBA00004115"/>
    </source>
</evidence>
<name>A0A067TJN6_GALM3</name>
<dbReference type="PANTHER" id="PTHR28090:SF1">
    <property type="entry name" value="PROTEIN ROT1"/>
    <property type="match status" value="1"/>
</dbReference>
<organism evidence="11 12">
    <name type="scientific">Galerina marginata (strain CBS 339.88)</name>
    <dbReference type="NCBI Taxonomy" id="685588"/>
    <lineage>
        <taxon>Eukaryota</taxon>
        <taxon>Fungi</taxon>
        <taxon>Dikarya</taxon>
        <taxon>Basidiomycota</taxon>
        <taxon>Agaricomycotina</taxon>
        <taxon>Agaricomycetes</taxon>
        <taxon>Agaricomycetidae</taxon>
        <taxon>Agaricales</taxon>
        <taxon>Agaricineae</taxon>
        <taxon>Strophariaceae</taxon>
        <taxon>Galerina</taxon>
    </lineage>
</organism>
<evidence type="ECO:0000256" key="7">
    <source>
        <dbReference type="ARBA" id="ARBA00022824"/>
    </source>
</evidence>
<comment type="similarity">
    <text evidence="2">Belongs to the ROT1 family.</text>
</comment>
<dbReference type="Proteomes" id="UP000027222">
    <property type="component" value="Unassembled WGS sequence"/>
</dbReference>
<dbReference type="HOGENOM" id="CLU_071622_1_1_1"/>
<accession>A0A067TJN6</accession>
<dbReference type="Pfam" id="PF10681">
    <property type="entry name" value="Rot1"/>
    <property type="match status" value="2"/>
</dbReference>
<comment type="subcellular location">
    <subcellularLocation>
        <location evidence="1">Endoplasmic reticulum membrane</location>
        <topology evidence="1">Single-pass type I membrane protein</topology>
    </subcellularLocation>
</comment>
<evidence type="ECO:0000256" key="6">
    <source>
        <dbReference type="ARBA" id="ARBA00022729"/>
    </source>
</evidence>
<dbReference type="PANTHER" id="PTHR28090">
    <property type="entry name" value="PROTEIN ROT1"/>
    <property type="match status" value="1"/>
</dbReference>
<dbReference type="AlphaFoldDB" id="A0A067TJN6"/>
<keyword evidence="9" id="KW-0472">Membrane</keyword>
<feature type="signal peptide" evidence="10">
    <location>
        <begin position="1"/>
        <end position="20"/>
    </location>
</feature>
<reference evidence="12" key="1">
    <citation type="journal article" date="2014" name="Proc. Natl. Acad. Sci. U.S.A.">
        <title>Extensive sampling of basidiomycete genomes demonstrates inadequacy of the white-rot/brown-rot paradigm for wood decay fungi.</title>
        <authorList>
            <person name="Riley R."/>
            <person name="Salamov A.A."/>
            <person name="Brown D.W."/>
            <person name="Nagy L.G."/>
            <person name="Floudas D."/>
            <person name="Held B.W."/>
            <person name="Levasseur A."/>
            <person name="Lombard V."/>
            <person name="Morin E."/>
            <person name="Otillar R."/>
            <person name="Lindquist E.A."/>
            <person name="Sun H."/>
            <person name="LaButti K.M."/>
            <person name="Schmutz J."/>
            <person name="Jabbour D."/>
            <person name="Luo H."/>
            <person name="Baker S.E."/>
            <person name="Pisabarro A.G."/>
            <person name="Walton J.D."/>
            <person name="Blanchette R.A."/>
            <person name="Henrissat B."/>
            <person name="Martin F."/>
            <person name="Cullen D."/>
            <person name="Hibbett D.S."/>
            <person name="Grigoriev I.V."/>
        </authorList>
    </citation>
    <scope>NUCLEOTIDE SEQUENCE [LARGE SCALE GENOMIC DNA]</scope>
    <source>
        <strain evidence="12">CBS 339.88</strain>
    </source>
</reference>
<feature type="chain" id="PRO_5001646957" description="Protein ROT1" evidence="10">
    <location>
        <begin position="21"/>
        <end position="258"/>
    </location>
</feature>
<protein>
    <recommendedName>
        <fullName evidence="4">Protein ROT1</fullName>
    </recommendedName>
    <alternativeName>
        <fullName evidence="3">Protein rot1</fullName>
    </alternativeName>
</protein>
<evidence type="ECO:0000256" key="8">
    <source>
        <dbReference type="ARBA" id="ARBA00022989"/>
    </source>
</evidence>
<dbReference type="OrthoDB" id="5327821at2759"/>
<sequence length="258" mass="27942">MLLTSLLAVVLASLARTTSAQGQSPIVYDNIHNATVIYGTWSSGSKAVQTGAGFANPANMTFTYPKTTGISYSFSTDGFYEISRYRFNSNGESGFYLVVVNKAHFVFSSYPSGSEPTCITGVIGWVHGTFSLNANGSMSMTPLGDGFQQVQDPCAAISNFVETYNQTEYYQSWRIFQDPTQGYKLHIFAFDGSPLAPMFQVSTTPNMLPTRLLRNVPPAPSVARREVSSAQDVLGSRWVTGVMAGVGLVVMTSTLILL</sequence>
<evidence type="ECO:0000256" key="3">
    <source>
        <dbReference type="ARBA" id="ARBA00016195"/>
    </source>
</evidence>
<evidence type="ECO:0000256" key="5">
    <source>
        <dbReference type="ARBA" id="ARBA00022692"/>
    </source>
</evidence>
<evidence type="ECO:0000313" key="12">
    <source>
        <dbReference type="Proteomes" id="UP000027222"/>
    </source>
</evidence>
<evidence type="ECO:0000256" key="9">
    <source>
        <dbReference type="ARBA" id="ARBA00023136"/>
    </source>
</evidence>
<evidence type="ECO:0000256" key="2">
    <source>
        <dbReference type="ARBA" id="ARBA00007149"/>
    </source>
</evidence>
<dbReference type="GO" id="GO:0006458">
    <property type="term" value="P:'de novo' protein folding"/>
    <property type="evidence" value="ECO:0007669"/>
    <property type="project" value="InterPro"/>
</dbReference>